<evidence type="ECO:0000256" key="2">
    <source>
        <dbReference type="ARBA" id="ARBA00022963"/>
    </source>
</evidence>
<organism evidence="6 7">
    <name type="scientific">Oceanomicrobium pacificus</name>
    <dbReference type="NCBI Taxonomy" id="2692916"/>
    <lineage>
        <taxon>Bacteria</taxon>
        <taxon>Pseudomonadati</taxon>
        <taxon>Pseudomonadota</taxon>
        <taxon>Alphaproteobacteria</taxon>
        <taxon>Rhodobacterales</taxon>
        <taxon>Paracoccaceae</taxon>
        <taxon>Oceanomicrobium</taxon>
    </lineage>
</organism>
<dbReference type="PANTHER" id="PTHR14226:SF76">
    <property type="entry name" value="NTE FAMILY PROTEIN RSSA"/>
    <property type="match status" value="1"/>
</dbReference>
<dbReference type="PROSITE" id="PS51318">
    <property type="entry name" value="TAT"/>
    <property type="match status" value="1"/>
</dbReference>
<feature type="short sequence motif" description="GXSXG" evidence="4">
    <location>
        <begin position="72"/>
        <end position="76"/>
    </location>
</feature>
<dbReference type="RefSeq" id="WP_160853948.1">
    <property type="nucleotide sequence ID" value="NZ_WUWG01000003.1"/>
</dbReference>
<dbReference type="GO" id="GO:0016042">
    <property type="term" value="P:lipid catabolic process"/>
    <property type="evidence" value="ECO:0007669"/>
    <property type="project" value="UniProtKB-UniRule"/>
</dbReference>
<evidence type="ECO:0000256" key="4">
    <source>
        <dbReference type="PROSITE-ProRule" id="PRU01161"/>
    </source>
</evidence>
<evidence type="ECO:0000256" key="1">
    <source>
        <dbReference type="ARBA" id="ARBA00022801"/>
    </source>
</evidence>
<dbReference type="InterPro" id="IPR006311">
    <property type="entry name" value="TAT_signal"/>
</dbReference>
<evidence type="ECO:0000259" key="5">
    <source>
        <dbReference type="PROSITE" id="PS51635"/>
    </source>
</evidence>
<dbReference type="AlphaFoldDB" id="A0A6B0TUK0"/>
<evidence type="ECO:0000256" key="3">
    <source>
        <dbReference type="ARBA" id="ARBA00023098"/>
    </source>
</evidence>
<dbReference type="PROSITE" id="PS51635">
    <property type="entry name" value="PNPLA"/>
    <property type="match status" value="1"/>
</dbReference>
<feature type="active site" description="Nucleophile" evidence="4">
    <location>
        <position position="74"/>
    </location>
</feature>
<feature type="short sequence motif" description="DGA/G" evidence="4">
    <location>
        <begin position="189"/>
        <end position="191"/>
    </location>
</feature>
<dbReference type="SUPFAM" id="SSF52151">
    <property type="entry name" value="FabD/lysophospholipase-like"/>
    <property type="match status" value="1"/>
</dbReference>
<feature type="domain" description="PNPLA" evidence="5">
    <location>
        <begin position="41"/>
        <end position="202"/>
    </location>
</feature>
<dbReference type="InterPro" id="IPR002641">
    <property type="entry name" value="PNPLA_dom"/>
</dbReference>
<dbReference type="EMBL" id="WUWG01000003">
    <property type="protein sequence ID" value="MXU65455.1"/>
    <property type="molecule type" value="Genomic_DNA"/>
</dbReference>
<dbReference type="Gene3D" id="3.40.1090.10">
    <property type="entry name" value="Cytosolic phospholipase A2 catalytic domain"/>
    <property type="match status" value="2"/>
</dbReference>
<keyword evidence="3 4" id="KW-0443">Lipid metabolism</keyword>
<dbReference type="InterPro" id="IPR016035">
    <property type="entry name" value="Acyl_Trfase/lysoPLipase"/>
</dbReference>
<name>A0A6B0TUK0_9RHOB</name>
<keyword evidence="2 4" id="KW-0442">Lipid degradation</keyword>
<feature type="active site" description="Proton acceptor" evidence="4">
    <location>
        <position position="189"/>
    </location>
</feature>
<evidence type="ECO:0000313" key="6">
    <source>
        <dbReference type="EMBL" id="MXU65455.1"/>
    </source>
</evidence>
<dbReference type="GO" id="GO:0016787">
    <property type="term" value="F:hydrolase activity"/>
    <property type="evidence" value="ECO:0007669"/>
    <property type="project" value="UniProtKB-UniRule"/>
</dbReference>
<dbReference type="Pfam" id="PF01734">
    <property type="entry name" value="Patatin"/>
    <property type="match status" value="1"/>
</dbReference>
<comment type="caution">
    <text evidence="6">The sequence shown here is derived from an EMBL/GenBank/DDBJ whole genome shotgun (WGS) entry which is preliminary data.</text>
</comment>
<evidence type="ECO:0000313" key="7">
    <source>
        <dbReference type="Proteomes" id="UP000436016"/>
    </source>
</evidence>
<comment type="caution">
    <text evidence="4">Lacks conserved residue(s) required for the propagation of feature annotation.</text>
</comment>
<protein>
    <submittedName>
        <fullName evidence="6">Lysophospholipase</fullName>
    </submittedName>
</protein>
<proteinExistence type="predicted"/>
<keyword evidence="7" id="KW-1185">Reference proteome</keyword>
<dbReference type="PANTHER" id="PTHR14226">
    <property type="entry name" value="NEUROPATHY TARGET ESTERASE/SWISS CHEESE D.MELANOGASTER"/>
    <property type="match status" value="1"/>
</dbReference>
<keyword evidence="1 4" id="KW-0378">Hydrolase</keyword>
<gene>
    <name evidence="6" type="ORF">GSH16_08340</name>
</gene>
<accession>A0A6B0TUK0</accession>
<sequence>MDRRDFLSAGMAMAAAAGLTATTDRAAAQGLFGRGRPSLALALGGGSALGWAHIGVLKKIDAYGLKPELVVGTSMGSLVGAAYAMGRLDEAEELARSLNLWDFLPVVGDLSFGGGGVLSGDAAETALRDFFGDVLIEDLPLPFVAVAADLLTNEEVLIGKGSVVAALRASISLPYVFAPVITDNRVLIDGGMKSPVPAGACRAMGARKLVTVDVTGDYSGVTASTPELQPGDAFDAASAQITRLAYVMMSSSIIEAQLAIAKPEVEIVPRLGGHKSFEFTRAAELIALGEEGAEEKRAELLALR</sequence>
<reference evidence="6 7" key="1">
    <citation type="submission" date="2019-12" db="EMBL/GenBank/DDBJ databases">
        <title>Strain KN286 was isolated from seawater, which was collected from Caroline Seamount in the tropical western Pacific.</title>
        <authorList>
            <person name="Wang Q."/>
        </authorList>
    </citation>
    <scope>NUCLEOTIDE SEQUENCE [LARGE SCALE GENOMIC DNA]</scope>
    <source>
        <strain evidence="6 7">KN286</strain>
    </source>
</reference>
<dbReference type="Proteomes" id="UP000436016">
    <property type="component" value="Unassembled WGS sequence"/>
</dbReference>
<dbReference type="InterPro" id="IPR050301">
    <property type="entry name" value="NTE"/>
</dbReference>